<dbReference type="GO" id="GO:0042597">
    <property type="term" value="C:periplasmic space"/>
    <property type="evidence" value="ECO:0007669"/>
    <property type="project" value="UniProtKB-SubCell"/>
</dbReference>
<feature type="chain" id="PRO_5023153397" description="Thiol:disulfide interchange protein" evidence="7">
    <location>
        <begin position="20"/>
        <end position="263"/>
    </location>
</feature>
<evidence type="ECO:0000259" key="8">
    <source>
        <dbReference type="Pfam" id="PF10411"/>
    </source>
</evidence>
<dbReference type="InterPro" id="IPR009094">
    <property type="entry name" value="DiS-bond_isomerase_DsbC/G_N_sf"/>
</dbReference>
<evidence type="ECO:0000256" key="2">
    <source>
        <dbReference type="ARBA" id="ARBA00009813"/>
    </source>
</evidence>
<dbReference type="InterPro" id="IPR018950">
    <property type="entry name" value="DiS-bond_isomerase_DsbC/G_N"/>
</dbReference>
<feature type="signal peptide" evidence="7">
    <location>
        <begin position="1"/>
        <end position="19"/>
    </location>
</feature>
<name>A0A5B2Z8D4_9GAMM</name>
<evidence type="ECO:0000256" key="5">
    <source>
        <dbReference type="ARBA" id="ARBA00023157"/>
    </source>
</evidence>
<dbReference type="RefSeq" id="WP_149860487.1">
    <property type="nucleotide sequence ID" value="NZ_VUOD01000004.1"/>
</dbReference>
<dbReference type="InterPro" id="IPR036249">
    <property type="entry name" value="Thioredoxin-like_sf"/>
</dbReference>
<protein>
    <recommendedName>
        <fullName evidence="7">Thiol:disulfide interchange protein</fullName>
    </recommendedName>
</protein>
<dbReference type="SUPFAM" id="SSF54423">
    <property type="entry name" value="DsbC/DsbG N-terminal domain-like"/>
    <property type="match status" value="1"/>
</dbReference>
<dbReference type="InterPro" id="IPR012336">
    <property type="entry name" value="Thioredoxin-like_fold"/>
</dbReference>
<dbReference type="InterPro" id="IPR051470">
    <property type="entry name" value="Thiol:disulfide_interchange"/>
</dbReference>
<comment type="similarity">
    <text evidence="2 7">Belongs to the thioredoxin family. DsbC subfamily.</text>
</comment>
<dbReference type="PANTHER" id="PTHR35272">
    <property type="entry name" value="THIOL:DISULFIDE INTERCHANGE PROTEIN DSBC-RELATED"/>
    <property type="match status" value="1"/>
</dbReference>
<evidence type="ECO:0000256" key="7">
    <source>
        <dbReference type="RuleBase" id="RU364038"/>
    </source>
</evidence>
<dbReference type="PROSITE" id="PS51257">
    <property type="entry name" value="PROKAR_LIPOPROTEIN"/>
    <property type="match status" value="1"/>
</dbReference>
<comment type="function">
    <text evidence="7">Required for disulfide bond formation in some periplasmic proteins. Acts by transferring its disulfide bond to other proteins and is reduced in the process.</text>
</comment>
<keyword evidence="3 7" id="KW-0732">Signal</keyword>
<dbReference type="SUPFAM" id="SSF52833">
    <property type="entry name" value="Thioredoxin-like"/>
    <property type="match status" value="1"/>
</dbReference>
<accession>A0A5B2Z8D4</accession>
<dbReference type="Gene3D" id="3.10.450.70">
    <property type="entry name" value="Disulphide bond isomerase, DsbC/G, N-terminal"/>
    <property type="match status" value="1"/>
</dbReference>
<proteinExistence type="inferred from homology"/>
<feature type="domain" description="Thioredoxin-like fold" evidence="9">
    <location>
        <begin position="132"/>
        <end position="254"/>
    </location>
</feature>
<keyword evidence="6 7" id="KW-0676">Redox-active center</keyword>
<evidence type="ECO:0000256" key="3">
    <source>
        <dbReference type="ARBA" id="ARBA00022729"/>
    </source>
</evidence>
<keyword evidence="11" id="KW-1185">Reference proteome</keyword>
<evidence type="ECO:0000313" key="11">
    <source>
        <dbReference type="Proteomes" id="UP000322165"/>
    </source>
</evidence>
<gene>
    <name evidence="10" type="ORF">F0415_06995</name>
</gene>
<dbReference type="Proteomes" id="UP000322165">
    <property type="component" value="Unassembled WGS sequence"/>
</dbReference>
<keyword evidence="4 7" id="KW-0574">Periplasm</keyword>
<organism evidence="10 11">
    <name type="scientific">Arenimonas fontis</name>
    <dbReference type="NCBI Taxonomy" id="2608255"/>
    <lineage>
        <taxon>Bacteria</taxon>
        <taxon>Pseudomonadati</taxon>
        <taxon>Pseudomonadota</taxon>
        <taxon>Gammaproteobacteria</taxon>
        <taxon>Lysobacterales</taxon>
        <taxon>Lysobacteraceae</taxon>
        <taxon>Arenimonas</taxon>
    </lineage>
</organism>
<keyword evidence="5" id="KW-1015">Disulfide bond</keyword>
<evidence type="ECO:0000313" key="10">
    <source>
        <dbReference type="EMBL" id="KAA2284988.1"/>
    </source>
</evidence>
<dbReference type="AlphaFoldDB" id="A0A5B2Z8D4"/>
<comment type="caution">
    <text evidence="10">The sequence shown here is derived from an EMBL/GenBank/DDBJ whole genome shotgun (WGS) entry which is preliminary data.</text>
</comment>
<sequence>MNRSLLLSLALGASLAACAAEPPDQAAAAAAARPAVPAQDGAAEARVREALESLLPGVEVTGIRPSPLPGLFEASVEGRVLYVSNDGKYLIQGALVDVQARDNLTRHSEARNRKALLDAVDIRERGVVFPAADEKHVIKVFTDIDCGFCRRMHRQIAEYNRQGITVEYLFYPRAGIGSDSFEKAVSVWCARDRRKALTDAKNGVELPRASCSNPVTMDYDLGRRVGLSGTPAVYAASGHELGGYVEPAELRARLDELSQAAGR</sequence>
<feature type="domain" description="Disulphide bond isomerase DsbC/G N-terminal" evidence="8">
    <location>
        <begin position="41"/>
        <end position="105"/>
    </location>
</feature>
<reference evidence="10 11" key="2">
    <citation type="submission" date="2019-09" db="EMBL/GenBank/DDBJ databases">
        <authorList>
            <person name="Mazur A."/>
        </authorList>
    </citation>
    <scope>NUCLEOTIDE SEQUENCE [LARGE SCALE GENOMIC DNA]</scope>
    <source>
        <strain evidence="10 11">3729k</strain>
    </source>
</reference>
<dbReference type="Gene3D" id="3.40.30.10">
    <property type="entry name" value="Glutaredoxin"/>
    <property type="match status" value="1"/>
</dbReference>
<evidence type="ECO:0000256" key="1">
    <source>
        <dbReference type="ARBA" id="ARBA00004418"/>
    </source>
</evidence>
<dbReference type="Pfam" id="PF13098">
    <property type="entry name" value="Thioredoxin_2"/>
    <property type="match status" value="1"/>
</dbReference>
<comment type="subcellular location">
    <subcellularLocation>
        <location evidence="1 7">Periplasm</location>
    </subcellularLocation>
</comment>
<dbReference type="CDD" id="cd03020">
    <property type="entry name" value="DsbA_DsbC_DsbG"/>
    <property type="match status" value="1"/>
</dbReference>
<dbReference type="PANTHER" id="PTHR35272:SF3">
    <property type="entry name" value="THIOL:DISULFIDE INTERCHANGE PROTEIN DSBC"/>
    <property type="match status" value="1"/>
</dbReference>
<reference evidence="10 11" key="1">
    <citation type="submission" date="2019-09" db="EMBL/GenBank/DDBJ databases">
        <title>Arenimonas chukotkensis sp. nov., a bacterium isolated from Chukotka hot spring, Arctic region, Russia.</title>
        <authorList>
            <person name="Zayulina K.S."/>
            <person name="Prokofeva M.I."/>
            <person name="Elcheninov A.G."/>
            <person name="Novikov A."/>
            <person name="Kochetkova T.V."/>
            <person name="Kublanov I.V."/>
        </authorList>
    </citation>
    <scope>NUCLEOTIDE SEQUENCE [LARGE SCALE GENOMIC DNA]</scope>
    <source>
        <strain evidence="10 11">3729k</strain>
    </source>
</reference>
<dbReference type="InterPro" id="IPR033954">
    <property type="entry name" value="DiS-bond_Isoase_DsbC/G"/>
</dbReference>
<evidence type="ECO:0000256" key="4">
    <source>
        <dbReference type="ARBA" id="ARBA00022764"/>
    </source>
</evidence>
<evidence type="ECO:0000256" key="6">
    <source>
        <dbReference type="ARBA" id="ARBA00023284"/>
    </source>
</evidence>
<dbReference type="EMBL" id="VUOD01000004">
    <property type="protein sequence ID" value="KAA2284988.1"/>
    <property type="molecule type" value="Genomic_DNA"/>
</dbReference>
<evidence type="ECO:0000259" key="9">
    <source>
        <dbReference type="Pfam" id="PF13098"/>
    </source>
</evidence>
<dbReference type="Pfam" id="PF10411">
    <property type="entry name" value="DsbC_N"/>
    <property type="match status" value="1"/>
</dbReference>